<evidence type="ECO:0000313" key="3">
    <source>
        <dbReference type="Proteomes" id="UP000886740"/>
    </source>
</evidence>
<dbReference type="SUPFAM" id="SSF54495">
    <property type="entry name" value="UBC-like"/>
    <property type="match status" value="1"/>
</dbReference>
<dbReference type="PROSITE" id="PS50127">
    <property type="entry name" value="UBC_2"/>
    <property type="match status" value="1"/>
</dbReference>
<accession>A0A9D1XAS9</accession>
<feature type="domain" description="UBC core" evidence="1">
    <location>
        <begin position="34"/>
        <end position="206"/>
    </location>
</feature>
<reference evidence="2" key="1">
    <citation type="journal article" date="2021" name="PeerJ">
        <title>Extensive microbial diversity within the chicken gut microbiome revealed by metagenomics and culture.</title>
        <authorList>
            <person name="Gilroy R."/>
            <person name="Ravi A."/>
            <person name="Getino M."/>
            <person name="Pursley I."/>
            <person name="Horton D.L."/>
            <person name="Alikhan N.F."/>
            <person name="Baker D."/>
            <person name="Gharbi K."/>
            <person name="Hall N."/>
            <person name="Watson M."/>
            <person name="Adriaenssens E.M."/>
            <person name="Foster-Nyarko E."/>
            <person name="Jarju S."/>
            <person name="Secka A."/>
            <person name="Antonio M."/>
            <person name="Oren A."/>
            <person name="Chaudhuri R.R."/>
            <person name="La Ragione R."/>
            <person name="Hildebrand F."/>
            <person name="Pallen M.J."/>
        </authorList>
    </citation>
    <scope>NUCLEOTIDE SEQUENCE</scope>
    <source>
        <strain evidence="2">ChiGjej6B6-14162</strain>
    </source>
</reference>
<dbReference type="Gene3D" id="3.10.110.10">
    <property type="entry name" value="Ubiquitin Conjugating Enzyme"/>
    <property type="match status" value="1"/>
</dbReference>
<dbReference type="Proteomes" id="UP000886740">
    <property type="component" value="Unassembled WGS sequence"/>
</dbReference>
<name>A0A9D1XAS9_9BACT</name>
<comment type="caution">
    <text evidence="2">The sequence shown here is derived from an EMBL/GenBank/DDBJ whole genome shotgun (WGS) entry which is preliminary data.</text>
</comment>
<proteinExistence type="predicted"/>
<dbReference type="AlphaFoldDB" id="A0A9D1XAS9"/>
<dbReference type="EMBL" id="DXEL01000077">
    <property type="protein sequence ID" value="HIX75607.1"/>
    <property type="molecule type" value="Genomic_DNA"/>
</dbReference>
<dbReference type="InterPro" id="IPR016135">
    <property type="entry name" value="UBQ-conjugating_enzyme/RWD"/>
</dbReference>
<organism evidence="2 3">
    <name type="scientific">Candidatus Parabacteroides intestinipullorum</name>
    <dbReference type="NCBI Taxonomy" id="2838723"/>
    <lineage>
        <taxon>Bacteria</taxon>
        <taxon>Pseudomonadati</taxon>
        <taxon>Bacteroidota</taxon>
        <taxon>Bacteroidia</taxon>
        <taxon>Bacteroidales</taxon>
        <taxon>Tannerellaceae</taxon>
        <taxon>Parabacteroides</taxon>
    </lineage>
</organism>
<dbReference type="InterPro" id="IPR000608">
    <property type="entry name" value="UBC"/>
</dbReference>
<gene>
    <name evidence="2" type="ORF">H9977_11335</name>
</gene>
<evidence type="ECO:0000313" key="2">
    <source>
        <dbReference type="EMBL" id="HIX75607.1"/>
    </source>
</evidence>
<sequence>MNESLSPDWHSFDPKQLSGRNRRLLHEWIELDQALEKRNEIEYQILERNTQSLPTAYLVTYHIHSIQGVERIDRLNQPGESNPPIFAPLFRMRINLPINYPCVDGPAEFQFLTHDTAGNEIPHPWHPNIRYFGEFAGRVCLNALNTHTSLAWCIDRVALYLRYDLYHAIQEPPYPEDPKVASWVIHQGEPNEWIFFDQPIGNMTIK</sequence>
<reference evidence="2" key="2">
    <citation type="submission" date="2021-04" db="EMBL/GenBank/DDBJ databases">
        <authorList>
            <person name="Gilroy R."/>
        </authorList>
    </citation>
    <scope>NUCLEOTIDE SEQUENCE</scope>
    <source>
        <strain evidence="2">ChiGjej6B6-14162</strain>
    </source>
</reference>
<evidence type="ECO:0000259" key="1">
    <source>
        <dbReference type="PROSITE" id="PS50127"/>
    </source>
</evidence>
<protein>
    <recommendedName>
        <fullName evidence="1">UBC core domain-containing protein</fullName>
    </recommendedName>
</protein>